<dbReference type="RefSeq" id="WP_126826039.1">
    <property type="nucleotide sequence ID" value="NZ_PIQG01000001.1"/>
</dbReference>
<evidence type="ECO:0000256" key="7">
    <source>
        <dbReference type="HAMAP-Rule" id="MF_02065"/>
    </source>
</evidence>
<protein>
    <recommendedName>
        <fullName evidence="7">Endolytic murein transglycosylase</fullName>
        <ecNumber evidence="7">4.2.2.29</ecNumber>
    </recommendedName>
    <alternativeName>
        <fullName evidence="7">Peptidoglycan lytic transglycosylase</fullName>
    </alternativeName>
    <alternativeName>
        <fullName evidence="7">Peptidoglycan polymerization terminase</fullName>
    </alternativeName>
</protein>
<evidence type="ECO:0000313" key="8">
    <source>
        <dbReference type="EMBL" id="RUO79689.1"/>
    </source>
</evidence>
<dbReference type="GO" id="GO:0005886">
    <property type="term" value="C:plasma membrane"/>
    <property type="evidence" value="ECO:0007669"/>
    <property type="project" value="UniProtKB-UniRule"/>
</dbReference>
<evidence type="ECO:0000256" key="3">
    <source>
        <dbReference type="ARBA" id="ARBA00022989"/>
    </source>
</evidence>
<dbReference type="FunFam" id="3.30.160.60:FF:000242">
    <property type="entry name" value="Endolytic murein transglycosylase"/>
    <property type="match status" value="1"/>
</dbReference>
<evidence type="ECO:0000256" key="2">
    <source>
        <dbReference type="ARBA" id="ARBA00022692"/>
    </source>
</evidence>
<evidence type="ECO:0000256" key="6">
    <source>
        <dbReference type="ARBA" id="ARBA00023316"/>
    </source>
</evidence>
<comment type="caution">
    <text evidence="8">The sequence shown here is derived from an EMBL/GenBank/DDBJ whole genome shotgun (WGS) entry which is preliminary data.</text>
</comment>
<comment type="similarity">
    <text evidence="7">Belongs to the transglycosylase MltG family.</text>
</comment>
<dbReference type="OrthoDB" id="9814591at2"/>
<dbReference type="CDD" id="cd08010">
    <property type="entry name" value="MltG_like"/>
    <property type="match status" value="1"/>
</dbReference>
<name>A0A432ZP60_9GAMM</name>
<keyword evidence="9" id="KW-1185">Reference proteome</keyword>
<feature type="site" description="Important for catalytic activity" evidence="7">
    <location>
        <position position="218"/>
    </location>
</feature>
<dbReference type="NCBIfam" id="TIGR00247">
    <property type="entry name" value="endolytic transglycosylase MltG"/>
    <property type="match status" value="1"/>
</dbReference>
<dbReference type="GO" id="GO:0071555">
    <property type="term" value="P:cell wall organization"/>
    <property type="evidence" value="ECO:0007669"/>
    <property type="project" value="UniProtKB-KW"/>
</dbReference>
<dbReference type="HAMAP" id="MF_02065">
    <property type="entry name" value="MltG"/>
    <property type="match status" value="1"/>
</dbReference>
<reference evidence="8 9" key="1">
    <citation type="journal article" date="2011" name="Front. Microbiol.">
        <title>Genomic signatures of strain selection and enhancement in Bacillus atrophaeus var. globigii, a historical biowarfare simulant.</title>
        <authorList>
            <person name="Gibbons H.S."/>
            <person name="Broomall S.M."/>
            <person name="McNew L.A."/>
            <person name="Daligault H."/>
            <person name="Chapman C."/>
            <person name="Bruce D."/>
            <person name="Karavis M."/>
            <person name="Krepps M."/>
            <person name="McGregor P.A."/>
            <person name="Hong C."/>
            <person name="Park K.H."/>
            <person name="Akmal A."/>
            <person name="Feldman A."/>
            <person name="Lin J.S."/>
            <person name="Chang W.E."/>
            <person name="Higgs B.W."/>
            <person name="Demirev P."/>
            <person name="Lindquist J."/>
            <person name="Liem A."/>
            <person name="Fochler E."/>
            <person name="Read T.D."/>
            <person name="Tapia R."/>
            <person name="Johnson S."/>
            <person name="Bishop-Lilly K.A."/>
            <person name="Detter C."/>
            <person name="Han C."/>
            <person name="Sozhamannan S."/>
            <person name="Rosenzweig C.N."/>
            <person name="Skowronski E.W."/>
        </authorList>
    </citation>
    <scope>NUCLEOTIDE SEQUENCE [LARGE SCALE GENOMIC DNA]</scope>
    <source>
        <strain evidence="8 9">PIT1</strain>
    </source>
</reference>
<keyword evidence="4 7" id="KW-0472">Membrane</keyword>
<evidence type="ECO:0000256" key="5">
    <source>
        <dbReference type="ARBA" id="ARBA00023239"/>
    </source>
</evidence>
<dbReference type="AlphaFoldDB" id="A0A432ZP60"/>
<dbReference type="PANTHER" id="PTHR30518">
    <property type="entry name" value="ENDOLYTIC MUREIN TRANSGLYCOSYLASE"/>
    <property type="match status" value="1"/>
</dbReference>
<keyword evidence="3 7" id="KW-1133">Transmembrane helix</keyword>
<dbReference type="Proteomes" id="UP000288279">
    <property type="component" value="Unassembled WGS sequence"/>
</dbReference>
<comment type="function">
    <text evidence="7">Functions as a peptidoglycan terminase that cleaves nascent peptidoglycan strands endolytically to terminate their elongation.</text>
</comment>
<keyword evidence="1 7" id="KW-1003">Cell membrane</keyword>
<sequence length="335" mass="37692">MGFRTFAKLALILLVVLATTFGVVSYRSLYLPLNPAQPLVIEVPPGQSARQIIAQIAPQVDGFNADIQYYLARLLGFTDQLQAGVYRLSPEQSMTDLWRQIAAGQSESFQVTLIEGQTWLQWQQALRQAPYLDDNALTELSAEQLAAQIGAADYPSIEGALLPETYTYKPYTKVTVILREAHQALRQTLEQVWQERSANVPYSDPYELLILASIIEKETGQAGERALVASVFVNRIHSGMRLQSDPTTIYGIEDFDGNLTRQHLRTWTPYNTYRIDHLPPTPIAMVSRASLIAAAKPAVSDFYYFVADGQGGHVFSRNLREHNRAVDRYQRQRSN</sequence>
<keyword evidence="6 7" id="KW-0961">Cell wall biogenesis/degradation</keyword>
<keyword evidence="7" id="KW-0997">Cell inner membrane</keyword>
<dbReference type="GO" id="GO:0008932">
    <property type="term" value="F:lytic endotransglycosylase activity"/>
    <property type="evidence" value="ECO:0007669"/>
    <property type="project" value="UniProtKB-UniRule"/>
</dbReference>
<accession>A0A432ZP60</accession>
<dbReference type="InterPro" id="IPR003770">
    <property type="entry name" value="MLTG-like"/>
</dbReference>
<dbReference type="GO" id="GO:0009252">
    <property type="term" value="P:peptidoglycan biosynthetic process"/>
    <property type="evidence" value="ECO:0007669"/>
    <property type="project" value="UniProtKB-UniRule"/>
</dbReference>
<keyword evidence="5 7" id="KW-0456">Lyase</keyword>
<dbReference type="Pfam" id="PF02618">
    <property type="entry name" value="YceG"/>
    <property type="match status" value="1"/>
</dbReference>
<dbReference type="EMBL" id="PIQG01000001">
    <property type="protein sequence ID" value="RUO79689.1"/>
    <property type="molecule type" value="Genomic_DNA"/>
</dbReference>
<evidence type="ECO:0000313" key="9">
    <source>
        <dbReference type="Proteomes" id="UP000288279"/>
    </source>
</evidence>
<organism evidence="8 9">
    <name type="scientific">Pseudidiomarina taiwanensis</name>
    <dbReference type="NCBI Taxonomy" id="337250"/>
    <lineage>
        <taxon>Bacteria</taxon>
        <taxon>Pseudomonadati</taxon>
        <taxon>Pseudomonadota</taxon>
        <taxon>Gammaproteobacteria</taxon>
        <taxon>Alteromonadales</taxon>
        <taxon>Idiomarinaceae</taxon>
        <taxon>Pseudidiomarina</taxon>
    </lineage>
</organism>
<dbReference type="Gene3D" id="3.30.1490.480">
    <property type="entry name" value="Endolytic murein transglycosylase"/>
    <property type="match status" value="1"/>
</dbReference>
<gene>
    <name evidence="7" type="primary">mltG</name>
    <name evidence="8" type="ORF">CWI83_02565</name>
</gene>
<dbReference type="Gene3D" id="3.30.160.60">
    <property type="entry name" value="Classic Zinc Finger"/>
    <property type="match status" value="1"/>
</dbReference>
<evidence type="ECO:0000256" key="1">
    <source>
        <dbReference type="ARBA" id="ARBA00022475"/>
    </source>
</evidence>
<evidence type="ECO:0000256" key="4">
    <source>
        <dbReference type="ARBA" id="ARBA00023136"/>
    </source>
</evidence>
<dbReference type="PANTHER" id="PTHR30518:SF2">
    <property type="entry name" value="ENDOLYTIC MUREIN TRANSGLYCOSYLASE"/>
    <property type="match status" value="1"/>
</dbReference>
<proteinExistence type="inferred from homology"/>
<dbReference type="EC" id="4.2.2.29" evidence="7"/>
<keyword evidence="2 7" id="KW-0812">Transmembrane</keyword>
<comment type="catalytic activity">
    <reaction evidence="7">
        <text>a peptidoglycan chain = a peptidoglycan chain with N-acetyl-1,6-anhydromuramyl-[peptide] at the reducing end + a peptidoglycan chain with N-acetylglucosamine at the non-reducing end.</text>
        <dbReference type="EC" id="4.2.2.29"/>
    </reaction>
</comment>